<protein>
    <recommendedName>
        <fullName evidence="7">F5/8 type C domain-containing protein</fullName>
    </recommendedName>
</protein>
<evidence type="ECO:0000256" key="1">
    <source>
        <dbReference type="ARBA" id="ARBA00022485"/>
    </source>
</evidence>
<dbReference type="PANTHER" id="PTHR43498">
    <property type="entry name" value="FERREDOXIN:COB-COM HETERODISULFIDE REDUCTASE SUBUNIT A"/>
    <property type="match status" value="1"/>
</dbReference>
<gene>
    <name evidence="8" type="ORF">DDZ16_05025</name>
</gene>
<keyword evidence="5" id="KW-0411">Iron-sulfur</keyword>
<dbReference type="SUPFAM" id="SSF49785">
    <property type="entry name" value="Galactose-binding domain-like"/>
    <property type="match status" value="1"/>
</dbReference>
<dbReference type="InterPro" id="IPR036188">
    <property type="entry name" value="FAD/NAD-bd_sf"/>
</dbReference>
<keyword evidence="1" id="KW-0004">4Fe-4S</keyword>
<keyword evidence="3" id="KW-0560">Oxidoreductase</keyword>
<organism evidence="8 9">
    <name type="scientific">Marinilabilia rubra</name>
    <dbReference type="NCBI Taxonomy" id="2162893"/>
    <lineage>
        <taxon>Bacteria</taxon>
        <taxon>Pseudomonadati</taxon>
        <taxon>Bacteroidota</taxon>
        <taxon>Bacteroidia</taxon>
        <taxon>Marinilabiliales</taxon>
        <taxon>Marinilabiliaceae</taxon>
        <taxon>Marinilabilia</taxon>
    </lineage>
</organism>
<reference evidence="8 9" key="1">
    <citation type="submission" date="2018-05" db="EMBL/GenBank/DDBJ databases">
        <title>Marinilabilia rubrum sp. nov., isolated from saltern sediment.</title>
        <authorList>
            <person name="Zhang R."/>
        </authorList>
    </citation>
    <scope>NUCLEOTIDE SEQUENCE [LARGE SCALE GENOMIC DNA]</scope>
    <source>
        <strain evidence="8 9">WTE16</strain>
    </source>
</reference>
<dbReference type="Pfam" id="PF12831">
    <property type="entry name" value="FAD_oxidored"/>
    <property type="match status" value="1"/>
</dbReference>
<dbReference type="SUPFAM" id="SSF51905">
    <property type="entry name" value="FAD/NAD(P)-binding domain"/>
    <property type="match status" value="1"/>
</dbReference>
<dbReference type="GO" id="GO:0046872">
    <property type="term" value="F:metal ion binding"/>
    <property type="evidence" value="ECO:0007669"/>
    <property type="project" value="UniProtKB-KW"/>
</dbReference>
<evidence type="ECO:0000313" key="8">
    <source>
        <dbReference type="EMBL" id="PWE00305.1"/>
    </source>
</evidence>
<dbReference type="PANTHER" id="PTHR43498:SF1">
    <property type="entry name" value="COB--COM HETERODISULFIDE REDUCTASE IRON-SULFUR SUBUNIT A"/>
    <property type="match status" value="1"/>
</dbReference>
<feature type="chain" id="PRO_5015483445" description="F5/8 type C domain-containing protein" evidence="6">
    <location>
        <begin position="23"/>
        <end position="930"/>
    </location>
</feature>
<evidence type="ECO:0000313" key="9">
    <source>
        <dbReference type="Proteomes" id="UP000244956"/>
    </source>
</evidence>
<dbReference type="InterPro" id="IPR000421">
    <property type="entry name" value="FA58C"/>
</dbReference>
<evidence type="ECO:0000259" key="7">
    <source>
        <dbReference type="PROSITE" id="PS50022"/>
    </source>
</evidence>
<dbReference type="GO" id="GO:0051539">
    <property type="term" value="F:4 iron, 4 sulfur cluster binding"/>
    <property type="evidence" value="ECO:0007669"/>
    <property type="project" value="UniProtKB-KW"/>
</dbReference>
<keyword evidence="9" id="KW-1185">Reference proteome</keyword>
<dbReference type="InterPro" id="IPR039650">
    <property type="entry name" value="HdrA-like"/>
</dbReference>
<feature type="signal peptide" evidence="6">
    <location>
        <begin position="1"/>
        <end position="22"/>
    </location>
</feature>
<dbReference type="InterPro" id="IPR008979">
    <property type="entry name" value="Galactose-bd-like_sf"/>
</dbReference>
<feature type="domain" description="F5/8 type C" evidence="7">
    <location>
        <begin position="823"/>
        <end position="930"/>
    </location>
</feature>
<dbReference type="Gene3D" id="2.60.120.260">
    <property type="entry name" value="Galactose-binding domain-like"/>
    <property type="match status" value="2"/>
</dbReference>
<evidence type="ECO:0000256" key="3">
    <source>
        <dbReference type="ARBA" id="ARBA00023002"/>
    </source>
</evidence>
<dbReference type="GO" id="GO:0016491">
    <property type="term" value="F:oxidoreductase activity"/>
    <property type="evidence" value="ECO:0007669"/>
    <property type="project" value="UniProtKB-KW"/>
</dbReference>
<evidence type="ECO:0000256" key="2">
    <source>
        <dbReference type="ARBA" id="ARBA00022723"/>
    </source>
</evidence>
<dbReference type="PROSITE" id="PS50022">
    <property type="entry name" value="FA58C_3"/>
    <property type="match status" value="1"/>
</dbReference>
<dbReference type="Pfam" id="PF00754">
    <property type="entry name" value="F5_F8_type_C"/>
    <property type="match status" value="1"/>
</dbReference>
<dbReference type="EMBL" id="QEWP01000003">
    <property type="protein sequence ID" value="PWE00305.1"/>
    <property type="molecule type" value="Genomic_DNA"/>
</dbReference>
<keyword evidence="6" id="KW-0732">Signal</keyword>
<dbReference type="Gene3D" id="3.50.50.60">
    <property type="entry name" value="FAD/NAD(P)-binding domain"/>
    <property type="match status" value="1"/>
</dbReference>
<keyword evidence="2" id="KW-0479">Metal-binding</keyword>
<proteinExistence type="predicted"/>
<dbReference type="Proteomes" id="UP000244956">
    <property type="component" value="Unassembled WGS sequence"/>
</dbReference>
<keyword evidence="4" id="KW-0408">Iron</keyword>
<evidence type="ECO:0000256" key="6">
    <source>
        <dbReference type="SAM" id="SignalP"/>
    </source>
</evidence>
<comment type="caution">
    <text evidence="8">The sequence shown here is derived from an EMBL/GenBank/DDBJ whole genome shotgun (WGS) entry which is preliminary data.</text>
</comment>
<evidence type="ECO:0000256" key="4">
    <source>
        <dbReference type="ARBA" id="ARBA00023004"/>
    </source>
</evidence>
<dbReference type="AlphaFoldDB" id="A0A2U2BB57"/>
<accession>A0A2U2BB57</accession>
<sequence>MSKMNKIIVIIAGLLLSVAMFAQYPDAHVKEGLKKTSRPEIRDVVSGTLWVDAEDFADYGGWYHDTQFIYLMGSGYLLAPGMGTPVADAVTNVTLSEGGKYTLWIRSRNWHPEKTPGTFKVKVGDKMSALCGNDESDKWTWQKAGVFRLKAGNVELRLIDETGYYGRCDVLVLTKDASFVPPKQDEMVAARAKYTELELKPVKHDGFDVIVVGGGPAGTSAAIAAARQGARTALIQDRPVLGGNSSDEFSVNMNGAGNKNAFSVEGGIINEAMLITSRDNKKGSFSAAYMQLAEAEPNLSLFLNTRVDGVIMENDEKIKGVKALHTLDGTRAEFFGGTFIDCTGDGWLGYYAGAEFRVGREARSEFNEKPAPEVADKITMSASLNSEGGPFMVQTDKKVAYTAPNWAVNLPIPLHRNIIGYNIRPWWVEYPGTVDDVWEGEFARDYQLRITYAYADYLKNHWKKKDDTENVKLNNVGIFLGRRESRRLIGDYILTWNDVAIEGRWFDDIITHYGWPTDIHHPKGIFSGKEGPFDCNYSVRMGGGIPYRCIYSKNISNLLMAGRNVSVSHYALGTTRIMMTCATLGQAAGTAAAMCAEYDLTPRGVGQKKIKELQQRLLKEDQFIPRIKNEDAADLALKATATASSKMDPVDYNCEYALTKDSKHVKLTTTTVKCANGQLQALGTLHFMLDNQQGKDVDVILTIATSSENESIENLSPVVKIPVTIPAGFKGALPVKVNREIKREFFVIRFEGNAPRVFWKTKRQILPNIRSYKVEEGMEIEHTMYVPNFYAIPSLDDRFDFGASNVINGKTRYWLNDGSVNMWMSNPEETLPQWVQLAWDKTQTISEVRLVFDTNMNRTWFKELNVPERVSDYEIQALIDGAWKTIAKETGNIQRLRIHKMDPVKANKIRVLVTKTWGDKAARIFEVRVY</sequence>
<evidence type="ECO:0000256" key="5">
    <source>
        <dbReference type="ARBA" id="ARBA00023014"/>
    </source>
</evidence>
<name>A0A2U2BB57_9BACT</name>